<reference evidence="7 8" key="1">
    <citation type="journal article" date="2013" name="Genome Announc.">
        <title>Draft Genome Sequence of an Alphaproteobacterium, Caenispirillum salinarum AK4(T), Isolated from a Solar Saltern.</title>
        <authorList>
            <person name="Khatri I."/>
            <person name="Singh A."/>
            <person name="Korpole S."/>
            <person name="Pinnaka A.K."/>
            <person name="Subramanian S."/>
        </authorList>
    </citation>
    <scope>NUCLEOTIDE SEQUENCE [LARGE SCALE GENOMIC DNA]</scope>
    <source>
        <strain evidence="7 8">AK4</strain>
    </source>
</reference>
<dbReference type="PANTHER" id="PTHR44379:SF2">
    <property type="entry name" value="BLR6218 PROTEIN"/>
    <property type="match status" value="1"/>
</dbReference>
<dbReference type="OrthoDB" id="7375656at2"/>
<dbReference type="InterPro" id="IPR002888">
    <property type="entry name" value="2Fe-2S-bd"/>
</dbReference>
<dbReference type="SUPFAM" id="SSF54292">
    <property type="entry name" value="2Fe-2S ferredoxin-like"/>
    <property type="match status" value="1"/>
</dbReference>
<evidence type="ECO:0000256" key="3">
    <source>
        <dbReference type="ARBA" id="ARBA00023002"/>
    </source>
</evidence>
<keyword evidence="5" id="KW-0411">Iron-sulfur</keyword>
<dbReference type="CDD" id="cd00207">
    <property type="entry name" value="fer2"/>
    <property type="match status" value="1"/>
</dbReference>
<comment type="caution">
    <text evidence="7">The sequence shown here is derived from an EMBL/GenBank/DDBJ whole genome shotgun (WGS) entry which is preliminary data.</text>
</comment>
<keyword evidence="3" id="KW-0560">Oxidoreductase</keyword>
<proteinExistence type="predicted"/>
<dbReference type="Gene3D" id="3.10.20.30">
    <property type="match status" value="1"/>
</dbReference>
<dbReference type="InterPro" id="IPR036884">
    <property type="entry name" value="2Fe-2S-bd_dom_sf"/>
</dbReference>
<evidence type="ECO:0000256" key="2">
    <source>
        <dbReference type="ARBA" id="ARBA00022723"/>
    </source>
</evidence>
<evidence type="ECO:0000256" key="4">
    <source>
        <dbReference type="ARBA" id="ARBA00023004"/>
    </source>
</evidence>
<keyword evidence="1" id="KW-0001">2Fe-2S</keyword>
<feature type="domain" description="2Fe-2S ferredoxin-type" evidence="6">
    <location>
        <begin position="1"/>
        <end position="77"/>
    </location>
</feature>
<dbReference type="AlphaFoldDB" id="K9H3X5"/>
<dbReference type="PATRIC" id="fig|1238182.3.peg.1171"/>
<dbReference type="GO" id="GO:0046872">
    <property type="term" value="F:metal ion binding"/>
    <property type="evidence" value="ECO:0007669"/>
    <property type="project" value="UniProtKB-KW"/>
</dbReference>
<dbReference type="PROSITE" id="PS51085">
    <property type="entry name" value="2FE2S_FER_2"/>
    <property type="match status" value="1"/>
</dbReference>
<dbReference type="InterPro" id="IPR012675">
    <property type="entry name" value="Beta-grasp_dom_sf"/>
</dbReference>
<dbReference type="InterPro" id="IPR001041">
    <property type="entry name" value="2Fe-2S_ferredoxin-type"/>
</dbReference>
<gene>
    <name evidence="7" type="ORF">C882_3500</name>
</gene>
<dbReference type="GO" id="GO:0016491">
    <property type="term" value="F:oxidoreductase activity"/>
    <property type="evidence" value="ECO:0007669"/>
    <property type="project" value="UniProtKB-KW"/>
</dbReference>
<evidence type="ECO:0000313" key="7">
    <source>
        <dbReference type="EMBL" id="EKV31749.1"/>
    </source>
</evidence>
<dbReference type="InterPro" id="IPR051452">
    <property type="entry name" value="Diverse_Oxidoreductases"/>
</dbReference>
<organism evidence="7 8">
    <name type="scientific">Caenispirillum salinarum AK4</name>
    <dbReference type="NCBI Taxonomy" id="1238182"/>
    <lineage>
        <taxon>Bacteria</taxon>
        <taxon>Pseudomonadati</taxon>
        <taxon>Pseudomonadota</taxon>
        <taxon>Alphaproteobacteria</taxon>
        <taxon>Rhodospirillales</taxon>
        <taxon>Novispirillaceae</taxon>
        <taxon>Caenispirillum</taxon>
    </lineage>
</organism>
<dbReference type="PANTHER" id="PTHR44379">
    <property type="entry name" value="OXIDOREDUCTASE WITH IRON-SULFUR SUBUNIT"/>
    <property type="match status" value="1"/>
</dbReference>
<dbReference type="Pfam" id="PF00111">
    <property type="entry name" value="Fer2"/>
    <property type="match status" value="1"/>
</dbReference>
<keyword evidence="8" id="KW-1185">Reference proteome</keyword>
<evidence type="ECO:0000313" key="8">
    <source>
        <dbReference type="Proteomes" id="UP000009881"/>
    </source>
</evidence>
<dbReference type="SUPFAM" id="SSF47741">
    <property type="entry name" value="CO dehydrogenase ISP C-domain like"/>
    <property type="match status" value="1"/>
</dbReference>
<evidence type="ECO:0000256" key="1">
    <source>
        <dbReference type="ARBA" id="ARBA00022714"/>
    </source>
</evidence>
<dbReference type="Pfam" id="PF01799">
    <property type="entry name" value="Fer2_2"/>
    <property type="match status" value="1"/>
</dbReference>
<dbReference type="PROSITE" id="PS00197">
    <property type="entry name" value="2FE2S_FER_1"/>
    <property type="match status" value="1"/>
</dbReference>
<name>K9H3X5_9PROT</name>
<protein>
    <submittedName>
        <fullName evidence="7">Isoquinoline 1-oxidoreductase alpha subunit</fullName>
    </submittedName>
</protein>
<dbReference type="RefSeq" id="WP_009539618.1">
    <property type="nucleotide sequence ID" value="NZ_ANHY01000005.1"/>
</dbReference>
<dbReference type="EMBL" id="ANHY01000005">
    <property type="protein sequence ID" value="EKV31749.1"/>
    <property type="molecule type" value="Genomic_DNA"/>
</dbReference>
<dbReference type="InterPro" id="IPR006058">
    <property type="entry name" value="2Fe2S_fd_BS"/>
</dbReference>
<dbReference type="InterPro" id="IPR036010">
    <property type="entry name" value="2Fe-2S_ferredoxin-like_sf"/>
</dbReference>
<keyword evidence="4" id="KW-0408">Iron</keyword>
<dbReference type="STRING" id="1238182.C882_3500"/>
<evidence type="ECO:0000256" key="5">
    <source>
        <dbReference type="ARBA" id="ARBA00023014"/>
    </source>
</evidence>
<dbReference type="Gene3D" id="1.10.150.120">
    <property type="entry name" value="[2Fe-2S]-binding domain"/>
    <property type="match status" value="1"/>
</dbReference>
<accession>K9H3X5</accession>
<dbReference type="eggNOG" id="COG2080">
    <property type="taxonomic scope" value="Bacteria"/>
</dbReference>
<evidence type="ECO:0000259" key="6">
    <source>
        <dbReference type="PROSITE" id="PS51085"/>
    </source>
</evidence>
<dbReference type="Proteomes" id="UP000009881">
    <property type="component" value="Unassembled WGS sequence"/>
</dbReference>
<sequence>MAITFTLNGAEKTVDVDPAMPLLWVVRDVEGLTGSKFGCGIAQCGACTMHIDGAAQRTCVLPISAVAGKSVTTIEGLGQGDALHRVQQAWIEEDVPQCGYCQSGMIMAAAALVDASDGVPSDEDIAEKMDNICRCGTYTRVRAAIKRAAQA</sequence>
<keyword evidence="2" id="KW-0479">Metal-binding</keyword>
<dbReference type="GO" id="GO:0051537">
    <property type="term" value="F:2 iron, 2 sulfur cluster binding"/>
    <property type="evidence" value="ECO:0007669"/>
    <property type="project" value="UniProtKB-KW"/>
</dbReference>